<sequence length="75" mass="8237">DIAKVTVTPAGHKHPLSENTILGIRDCLSLISAREAELAEEAGRPSRARPRYVDEPSSSVVVQFHKNDGKKKDDE</sequence>
<protein>
    <submittedName>
        <fullName evidence="2">Uncharacterized protein</fullName>
    </submittedName>
</protein>
<reference evidence="2 3" key="1">
    <citation type="journal article" date="2016" name="Nat. Commun.">
        <title>Thousands of microbial genomes shed light on interconnected biogeochemical processes in an aquifer system.</title>
        <authorList>
            <person name="Anantharaman K."/>
            <person name="Brown C.T."/>
            <person name="Hug L.A."/>
            <person name="Sharon I."/>
            <person name="Castelle C.J."/>
            <person name="Probst A.J."/>
            <person name="Thomas B.C."/>
            <person name="Singh A."/>
            <person name="Wilkins M.J."/>
            <person name="Karaoz U."/>
            <person name="Brodie E.L."/>
            <person name="Williams K.H."/>
            <person name="Hubbard S.S."/>
            <person name="Banfield J.F."/>
        </authorList>
    </citation>
    <scope>NUCLEOTIDE SEQUENCE [LARGE SCALE GENOMIC DNA]</scope>
</reference>
<organism evidence="2 3">
    <name type="scientific">Candidatus Muproteobacteria bacterium RBG_19FT_COMBO_61_10</name>
    <dbReference type="NCBI Taxonomy" id="1817761"/>
    <lineage>
        <taxon>Bacteria</taxon>
        <taxon>Pseudomonadati</taxon>
        <taxon>Pseudomonadota</taxon>
        <taxon>Candidatus Muproteobacteria</taxon>
    </lineage>
</organism>
<dbReference type="AlphaFoldDB" id="A0A1F6UEP3"/>
<dbReference type="EMBL" id="MFSV01000204">
    <property type="protein sequence ID" value="OGI55847.1"/>
    <property type="molecule type" value="Genomic_DNA"/>
</dbReference>
<evidence type="ECO:0000256" key="1">
    <source>
        <dbReference type="SAM" id="MobiDB-lite"/>
    </source>
</evidence>
<evidence type="ECO:0000313" key="3">
    <source>
        <dbReference type="Proteomes" id="UP000177950"/>
    </source>
</evidence>
<feature type="region of interest" description="Disordered" evidence="1">
    <location>
        <begin position="39"/>
        <end position="75"/>
    </location>
</feature>
<accession>A0A1F6UEP3</accession>
<dbReference type="Proteomes" id="UP000177950">
    <property type="component" value="Unassembled WGS sequence"/>
</dbReference>
<feature type="non-terminal residue" evidence="2">
    <location>
        <position position="1"/>
    </location>
</feature>
<feature type="compositionally biased region" description="Basic and acidic residues" evidence="1">
    <location>
        <begin position="65"/>
        <end position="75"/>
    </location>
</feature>
<name>A0A1F6UEP3_9PROT</name>
<proteinExistence type="predicted"/>
<evidence type="ECO:0000313" key="2">
    <source>
        <dbReference type="EMBL" id="OGI55847.1"/>
    </source>
</evidence>
<gene>
    <name evidence="2" type="ORF">A2V58_00550</name>
</gene>
<comment type="caution">
    <text evidence="2">The sequence shown here is derived from an EMBL/GenBank/DDBJ whole genome shotgun (WGS) entry which is preliminary data.</text>
</comment>